<dbReference type="InterPro" id="IPR036047">
    <property type="entry name" value="F-box-like_dom_sf"/>
</dbReference>
<dbReference type="InterPro" id="IPR001810">
    <property type="entry name" value="F-box_dom"/>
</dbReference>
<proteinExistence type="predicted"/>
<reference evidence="2 3" key="1">
    <citation type="journal article" date="2023" name="Life. Sci Alliance">
        <title>Evolutionary insights into 3D genome organization and epigenetic landscape of Vigna mungo.</title>
        <authorList>
            <person name="Junaid A."/>
            <person name="Singh B."/>
            <person name="Bhatia S."/>
        </authorList>
    </citation>
    <scope>NUCLEOTIDE SEQUENCE [LARGE SCALE GENOMIC DNA]</scope>
    <source>
        <strain evidence="2">Urdbean</strain>
    </source>
</reference>
<dbReference type="AlphaFoldDB" id="A0AAQ3RMX6"/>
<organism evidence="2 3">
    <name type="scientific">Vigna mungo</name>
    <name type="common">Black gram</name>
    <name type="synonym">Phaseolus mungo</name>
    <dbReference type="NCBI Taxonomy" id="3915"/>
    <lineage>
        <taxon>Eukaryota</taxon>
        <taxon>Viridiplantae</taxon>
        <taxon>Streptophyta</taxon>
        <taxon>Embryophyta</taxon>
        <taxon>Tracheophyta</taxon>
        <taxon>Spermatophyta</taxon>
        <taxon>Magnoliopsida</taxon>
        <taxon>eudicotyledons</taxon>
        <taxon>Gunneridae</taxon>
        <taxon>Pentapetalae</taxon>
        <taxon>rosids</taxon>
        <taxon>fabids</taxon>
        <taxon>Fabales</taxon>
        <taxon>Fabaceae</taxon>
        <taxon>Papilionoideae</taxon>
        <taxon>50 kb inversion clade</taxon>
        <taxon>NPAAA clade</taxon>
        <taxon>indigoferoid/millettioid clade</taxon>
        <taxon>Phaseoleae</taxon>
        <taxon>Vigna</taxon>
    </lineage>
</organism>
<dbReference type="Pfam" id="PF00646">
    <property type="entry name" value="F-box"/>
    <property type="match status" value="1"/>
</dbReference>
<accession>A0AAQ3RMX6</accession>
<dbReference type="Pfam" id="PF14299">
    <property type="entry name" value="PP2"/>
    <property type="match status" value="1"/>
</dbReference>
<keyword evidence="3" id="KW-1185">Reference proteome</keyword>
<dbReference type="Proteomes" id="UP001374535">
    <property type="component" value="Chromosome 9"/>
</dbReference>
<dbReference type="Gene3D" id="1.20.1280.50">
    <property type="match status" value="1"/>
</dbReference>
<dbReference type="PANTHER" id="PTHR32278">
    <property type="entry name" value="F-BOX DOMAIN-CONTAINING PROTEIN"/>
    <property type="match status" value="1"/>
</dbReference>
<dbReference type="SUPFAM" id="SSF81383">
    <property type="entry name" value="F-box domain"/>
    <property type="match status" value="1"/>
</dbReference>
<dbReference type="PROSITE" id="PS50181">
    <property type="entry name" value="FBOX"/>
    <property type="match status" value="1"/>
</dbReference>
<evidence type="ECO:0000259" key="1">
    <source>
        <dbReference type="PROSITE" id="PS50181"/>
    </source>
</evidence>
<evidence type="ECO:0000313" key="3">
    <source>
        <dbReference type="Proteomes" id="UP001374535"/>
    </source>
</evidence>
<dbReference type="SMART" id="SM00256">
    <property type="entry name" value="FBOX"/>
    <property type="match status" value="1"/>
</dbReference>
<dbReference type="PANTHER" id="PTHR32278:SF131">
    <property type="entry name" value="F-BOX PROTEIN PP2-A13"/>
    <property type="match status" value="1"/>
</dbReference>
<dbReference type="EMBL" id="CP144692">
    <property type="protein sequence ID" value="WVY98862.1"/>
    <property type="molecule type" value="Genomic_DNA"/>
</dbReference>
<feature type="domain" description="F-box" evidence="1">
    <location>
        <begin position="1"/>
        <end position="46"/>
    </location>
</feature>
<sequence length="283" mass="32020">MEFQGLPEGCIALILSRTTPVDACRLSLVSKLFNSAADSDAVWERFLPSDYRSIISECSLPNYPSKKALYLALADHPVIIDEGKKSFQLEKKSGKKCYMLAARALFIVWGDTEQYWNWTTDPDSRSKQFQNSGHIWAPANPKKFTVFPEVAELRDVCWLEIRGVFNTLTLSPDTQYAAYFVFKMIDARGFRNRRVEVSVDFNGDGTKNVCLDGSSNSARVAGLQRPSLRSDGWLEIEMGEFFNVGLEDEVQMSVKEVKGGNWKSGLFVEGIEVRPKWHWHNAA</sequence>
<gene>
    <name evidence="2" type="ORF">V8G54_031013</name>
</gene>
<evidence type="ECO:0000313" key="2">
    <source>
        <dbReference type="EMBL" id="WVY98862.1"/>
    </source>
</evidence>
<protein>
    <recommendedName>
        <fullName evidence="1">F-box domain-containing protein</fullName>
    </recommendedName>
</protein>
<dbReference type="CDD" id="cd22162">
    <property type="entry name" value="F-box_AtSKIP3-like"/>
    <property type="match status" value="1"/>
</dbReference>
<name>A0AAQ3RMX6_VIGMU</name>
<dbReference type="InterPro" id="IPR025886">
    <property type="entry name" value="PP2-like"/>
</dbReference>